<evidence type="ECO:0000313" key="2">
    <source>
        <dbReference type="EMBL" id="KAG2606883.1"/>
    </source>
</evidence>
<feature type="region of interest" description="Disordered" evidence="1">
    <location>
        <begin position="96"/>
        <end position="147"/>
    </location>
</feature>
<accession>A0A8T0TCE1</accession>
<evidence type="ECO:0000313" key="3">
    <source>
        <dbReference type="Proteomes" id="UP000823388"/>
    </source>
</evidence>
<protein>
    <submittedName>
        <fullName evidence="2">Uncharacterized protein</fullName>
    </submittedName>
</protein>
<reference evidence="2" key="1">
    <citation type="submission" date="2020-05" db="EMBL/GenBank/DDBJ databases">
        <title>WGS assembly of Panicum virgatum.</title>
        <authorList>
            <person name="Lovell J.T."/>
            <person name="Jenkins J."/>
            <person name="Shu S."/>
            <person name="Juenger T.E."/>
            <person name="Schmutz J."/>
        </authorList>
    </citation>
    <scope>NUCLEOTIDE SEQUENCE</scope>
    <source>
        <strain evidence="2">AP13</strain>
    </source>
</reference>
<name>A0A8T0TCE1_PANVG</name>
<feature type="compositionally biased region" description="Polar residues" evidence="1">
    <location>
        <begin position="96"/>
        <end position="109"/>
    </location>
</feature>
<dbReference type="Proteomes" id="UP000823388">
    <property type="component" value="Chromosome 4N"/>
</dbReference>
<feature type="compositionally biased region" description="Basic and acidic residues" evidence="1">
    <location>
        <begin position="130"/>
        <end position="147"/>
    </location>
</feature>
<keyword evidence="3" id="KW-1185">Reference proteome</keyword>
<dbReference type="EMBL" id="CM029044">
    <property type="protein sequence ID" value="KAG2606883.1"/>
    <property type="molecule type" value="Genomic_DNA"/>
</dbReference>
<comment type="caution">
    <text evidence="2">The sequence shown here is derived from an EMBL/GenBank/DDBJ whole genome shotgun (WGS) entry which is preliminary data.</text>
</comment>
<organism evidence="2 3">
    <name type="scientific">Panicum virgatum</name>
    <name type="common">Blackwell switchgrass</name>
    <dbReference type="NCBI Taxonomy" id="38727"/>
    <lineage>
        <taxon>Eukaryota</taxon>
        <taxon>Viridiplantae</taxon>
        <taxon>Streptophyta</taxon>
        <taxon>Embryophyta</taxon>
        <taxon>Tracheophyta</taxon>
        <taxon>Spermatophyta</taxon>
        <taxon>Magnoliopsida</taxon>
        <taxon>Liliopsida</taxon>
        <taxon>Poales</taxon>
        <taxon>Poaceae</taxon>
        <taxon>PACMAD clade</taxon>
        <taxon>Panicoideae</taxon>
        <taxon>Panicodae</taxon>
        <taxon>Paniceae</taxon>
        <taxon>Panicinae</taxon>
        <taxon>Panicum</taxon>
        <taxon>Panicum sect. Hiantes</taxon>
    </lineage>
</organism>
<sequence length="147" mass="15860">MPMRPSSYMGVGPSHAPTQIYARSFFTVPRVCTGAEMHIGAGSAHATGMFGSSHVATPIFEGLNTNDLLCFSMDELCGTDGNTNFDILGSSQIGGAQLYPSQNAPTQTLLPEPRPTRDVASPDRFTYSEGHVRAQDQTRRTHRRGEG</sequence>
<proteinExistence type="predicted"/>
<dbReference type="AlphaFoldDB" id="A0A8T0TCE1"/>
<evidence type="ECO:0000256" key="1">
    <source>
        <dbReference type="SAM" id="MobiDB-lite"/>
    </source>
</evidence>
<gene>
    <name evidence="2" type="ORF">PVAP13_4NG221843</name>
</gene>